<evidence type="ECO:0000259" key="5">
    <source>
        <dbReference type="PROSITE" id="PS50109"/>
    </source>
</evidence>
<dbReference type="InterPro" id="IPR003594">
    <property type="entry name" value="HATPase_dom"/>
</dbReference>
<accession>A0A6P1MD06</accession>
<dbReference type="RefSeq" id="WP_160629129.1">
    <property type="nucleotide sequence ID" value="NZ_CP047593.1"/>
</dbReference>
<dbReference type="InterPro" id="IPR005467">
    <property type="entry name" value="His_kinase_dom"/>
</dbReference>
<dbReference type="InterPro" id="IPR036890">
    <property type="entry name" value="HATPase_C_sf"/>
</dbReference>
<keyword evidence="3" id="KW-0902">Two-component regulatory system</keyword>
<evidence type="ECO:0000256" key="1">
    <source>
        <dbReference type="ARBA" id="ARBA00022679"/>
    </source>
</evidence>
<dbReference type="CDD" id="cd16917">
    <property type="entry name" value="HATPase_UhpB-NarQ-NarX-like"/>
    <property type="match status" value="1"/>
</dbReference>
<keyword evidence="7" id="KW-1185">Reference proteome</keyword>
<sequence>MAVHIFYMFLILVCAVLPVQAKLIAHYNFSDGDLLDNEVGEAYALHAVQANDASLQSVRLNAVEGTAVFPGGTQVQSWLEAAGPGALKAYTVSFWFRTDRAFLGFPHLDFFSSHTDPAPEKQGILVPVRDCRGTRIGTKRLPDWPGKRVHAGGIWHHAVLRRVNETGRTEIYCTSQDEAVGHPVIEAAGVPSCLNEIVLGLNRGKDVRYRVEMANVKIFDDADISVDELFAEGPQTWTANDLSFFSIQQMLKKMDREAECLREELSLLPIYDDSLQLDAYGYHSSYLPALDTVPDEPRWTIELSSELPFNFLELYLIPAADRRTPNRPGYGFPLRFRIVSFDQNDEQTVLADWRDSDYPDPDRFPARFPGTDSSLKRIVLEVYRGQVEGGLEYFALDELFVSARYFISEVLNVTASSSFESPPFWSSGFLNDQKTGYGLPVLRSSREAYVAEDFIRRFPMSFDGPYIVDLDLKTNRQIDLVVLYPAQPPEGIVVPGFGFPESVQIETFVESSAGERVPIETFLKSSLPNPGNNVLRFHGHSKMIRWIRFVFDQLPFHEGKQTFAMGEIGLRGLTESYGKDAVVKVSGSDTDSYLLTDGLSDGAEIIPMIQWLDGLGRRSSLSRRLGKVEALQQMLESRKEIYQRALLWTVLVLFICSLTAVALNAIIQKRRHARRLRQQIATDLHDDIGSRMSAISLATTYLCKVSEDPKVHERSGKIERIAGEMQSSLADVLWFTNSETDSLRQMVGKLLDVSELRIPPEQLCIEVTSLKQIPESSVAVQFKRDLLFLFKEIVNNAAKHSDASQIKVAIQWKRPVLCITVSDNGKGFSVDEELRRQHRRPHLGLNSMQRRASRLGAKLNIESAPGEGTVVTVRVRT</sequence>
<evidence type="ECO:0000313" key="7">
    <source>
        <dbReference type="Proteomes" id="UP000464954"/>
    </source>
</evidence>
<dbReference type="EMBL" id="CP047593">
    <property type="protein sequence ID" value="QHI69948.1"/>
    <property type="molecule type" value="Genomic_DNA"/>
</dbReference>
<protein>
    <recommendedName>
        <fullName evidence="5">Histidine kinase domain-containing protein</fullName>
    </recommendedName>
</protein>
<gene>
    <name evidence="6" type="ORF">GT409_10955</name>
</gene>
<dbReference type="SUPFAM" id="SSF49899">
    <property type="entry name" value="Concanavalin A-like lectins/glucanases"/>
    <property type="match status" value="1"/>
</dbReference>
<feature type="domain" description="Histidine kinase" evidence="5">
    <location>
        <begin position="786"/>
        <end position="877"/>
    </location>
</feature>
<feature type="transmembrane region" description="Helical" evidence="4">
    <location>
        <begin position="645"/>
        <end position="667"/>
    </location>
</feature>
<dbReference type="Gene3D" id="3.30.565.10">
    <property type="entry name" value="Histidine kinase-like ATPase, C-terminal domain"/>
    <property type="match status" value="1"/>
</dbReference>
<dbReference type="Pfam" id="PF02518">
    <property type="entry name" value="HATPase_c"/>
    <property type="match status" value="1"/>
</dbReference>
<dbReference type="SUPFAM" id="SSF55874">
    <property type="entry name" value="ATPase domain of HSP90 chaperone/DNA topoisomerase II/histidine kinase"/>
    <property type="match status" value="1"/>
</dbReference>
<evidence type="ECO:0000313" key="6">
    <source>
        <dbReference type="EMBL" id="QHI69948.1"/>
    </source>
</evidence>
<dbReference type="GO" id="GO:0000155">
    <property type="term" value="F:phosphorelay sensor kinase activity"/>
    <property type="evidence" value="ECO:0007669"/>
    <property type="project" value="InterPro"/>
</dbReference>
<keyword evidence="4" id="KW-1133">Transmembrane helix</keyword>
<evidence type="ECO:0000256" key="3">
    <source>
        <dbReference type="ARBA" id="ARBA00023012"/>
    </source>
</evidence>
<keyword evidence="4" id="KW-0812">Transmembrane</keyword>
<keyword evidence="4" id="KW-0472">Membrane</keyword>
<dbReference type="KEGG" id="taer:GT409_10955"/>
<dbReference type="GO" id="GO:0046983">
    <property type="term" value="F:protein dimerization activity"/>
    <property type="evidence" value="ECO:0007669"/>
    <property type="project" value="InterPro"/>
</dbReference>
<evidence type="ECO:0000256" key="2">
    <source>
        <dbReference type="ARBA" id="ARBA00022777"/>
    </source>
</evidence>
<evidence type="ECO:0000256" key="4">
    <source>
        <dbReference type="SAM" id="Phobius"/>
    </source>
</evidence>
<dbReference type="InterPro" id="IPR013320">
    <property type="entry name" value="ConA-like_dom_sf"/>
</dbReference>
<dbReference type="AlphaFoldDB" id="A0A6P1MD06"/>
<keyword evidence="1" id="KW-0808">Transferase</keyword>
<dbReference type="GO" id="GO:0016020">
    <property type="term" value="C:membrane"/>
    <property type="evidence" value="ECO:0007669"/>
    <property type="project" value="InterPro"/>
</dbReference>
<organism evidence="6 7">
    <name type="scientific">Tichowtungia aerotolerans</name>
    <dbReference type="NCBI Taxonomy" id="2697043"/>
    <lineage>
        <taxon>Bacteria</taxon>
        <taxon>Pseudomonadati</taxon>
        <taxon>Kiritimatiellota</taxon>
        <taxon>Tichowtungiia</taxon>
        <taxon>Tichowtungiales</taxon>
        <taxon>Tichowtungiaceae</taxon>
        <taxon>Tichowtungia</taxon>
    </lineage>
</organism>
<reference evidence="6 7" key="1">
    <citation type="submission" date="2020-01" db="EMBL/GenBank/DDBJ databases">
        <title>Ponticoccus aerotolerans gen. nov., sp. nov., an anaerobic bacterium and proposal of Ponticoccusceae fam. nov., Ponticoccusles ord. nov. and Ponticoccuse classis nov. in the phylum Kiritimatiellaeota.</title>
        <authorList>
            <person name="Zhou L.Y."/>
            <person name="Du Z.J."/>
        </authorList>
    </citation>
    <scope>NUCLEOTIDE SEQUENCE [LARGE SCALE GENOMIC DNA]</scope>
    <source>
        <strain evidence="6 7">S-5007</strain>
    </source>
</reference>
<dbReference type="SMART" id="SM00387">
    <property type="entry name" value="HATPase_c"/>
    <property type="match status" value="1"/>
</dbReference>
<name>A0A6P1MD06_9BACT</name>
<dbReference type="PROSITE" id="PS50109">
    <property type="entry name" value="HIS_KIN"/>
    <property type="match status" value="1"/>
</dbReference>
<proteinExistence type="predicted"/>
<keyword evidence="2" id="KW-0418">Kinase</keyword>
<dbReference type="InterPro" id="IPR050482">
    <property type="entry name" value="Sensor_HK_TwoCompSys"/>
</dbReference>
<dbReference type="Pfam" id="PF07730">
    <property type="entry name" value="HisKA_3"/>
    <property type="match status" value="1"/>
</dbReference>
<dbReference type="Proteomes" id="UP000464954">
    <property type="component" value="Chromosome"/>
</dbReference>
<dbReference type="InterPro" id="IPR011712">
    <property type="entry name" value="Sig_transdc_His_kin_sub3_dim/P"/>
</dbReference>
<dbReference type="PANTHER" id="PTHR24421">
    <property type="entry name" value="NITRATE/NITRITE SENSOR PROTEIN NARX-RELATED"/>
    <property type="match status" value="1"/>
</dbReference>